<dbReference type="InterPro" id="IPR050742">
    <property type="entry name" value="Helicase_Restrict-Modif_Enz"/>
</dbReference>
<reference evidence="2 3" key="1">
    <citation type="journal article" date="2014" name="Genome Announc.">
        <title>Draft Genome Sequence of Streptomyces fradiae ATCC 19609, a Strain Highly Sensitive to Antibiotics.</title>
        <authorList>
            <person name="Bekker O.B."/>
            <person name="Klimina K.M."/>
            <person name="Vatlin A.A."/>
            <person name="Zakharevich N.V."/>
            <person name="Kasianov A.S."/>
            <person name="Danilenko V.N."/>
        </authorList>
    </citation>
    <scope>NUCLEOTIDE SEQUENCE [LARGE SCALE GENOMIC DNA]</scope>
    <source>
        <strain evidence="2 3">ATCC 19609</strain>
    </source>
</reference>
<dbReference type="InterPro" id="IPR001650">
    <property type="entry name" value="Helicase_C-like"/>
</dbReference>
<keyword evidence="2" id="KW-0347">Helicase</keyword>
<sequence length="148" mass="16474">GLVIAPNIEVAEYMADLLEIMDGERPALVHSQLANAEARIAAFRNTNKRWIVSVAMISEGVDIKRLRVLAYLPSAQTELSFRQAMGRVVRTMGNDDYSRAYVVMPTHRIFEEYARRVEAEMSLKARKEGIKKASKICPACGNSCALTA</sequence>
<dbReference type="PANTHER" id="PTHR47396:SF1">
    <property type="entry name" value="ATP-DEPENDENT HELICASE IRC3-RELATED"/>
    <property type="match status" value="1"/>
</dbReference>
<dbReference type="AlphaFoldDB" id="A0A420UTG9"/>
<name>A0A420UTG9_9ACTN</name>
<evidence type="ECO:0000259" key="1">
    <source>
        <dbReference type="Pfam" id="PF00271"/>
    </source>
</evidence>
<keyword evidence="2" id="KW-0378">Hydrolase</keyword>
<accession>A0A420UTG9</accession>
<dbReference type="GO" id="GO:0004386">
    <property type="term" value="F:helicase activity"/>
    <property type="evidence" value="ECO:0007669"/>
    <property type="project" value="UniProtKB-KW"/>
</dbReference>
<evidence type="ECO:0000313" key="3">
    <source>
        <dbReference type="Proteomes" id="UP000028058"/>
    </source>
</evidence>
<dbReference type="EMBL" id="JNAD02000073">
    <property type="protein sequence ID" value="RKM87713.1"/>
    <property type="molecule type" value="Genomic_DNA"/>
</dbReference>
<dbReference type="GO" id="GO:0005829">
    <property type="term" value="C:cytosol"/>
    <property type="evidence" value="ECO:0007669"/>
    <property type="project" value="TreeGrafter"/>
</dbReference>
<gene>
    <name evidence="2" type="ORF">SFRA_032930</name>
</gene>
<evidence type="ECO:0000313" key="2">
    <source>
        <dbReference type="EMBL" id="RKM87713.1"/>
    </source>
</evidence>
<keyword evidence="2" id="KW-0067">ATP-binding</keyword>
<organism evidence="2 3">
    <name type="scientific">Streptomyces xinghaiensis</name>
    <dbReference type="NCBI Taxonomy" id="1038928"/>
    <lineage>
        <taxon>Bacteria</taxon>
        <taxon>Bacillati</taxon>
        <taxon>Actinomycetota</taxon>
        <taxon>Actinomycetes</taxon>
        <taxon>Kitasatosporales</taxon>
        <taxon>Streptomycetaceae</taxon>
        <taxon>Streptomyces</taxon>
    </lineage>
</organism>
<proteinExistence type="predicted"/>
<dbReference type="Pfam" id="PF00271">
    <property type="entry name" value="Helicase_C"/>
    <property type="match status" value="1"/>
</dbReference>
<dbReference type="InterPro" id="IPR027417">
    <property type="entry name" value="P-loop_NTPase"/>
</dbReference>
<feature type="domain" description="Helicase C-terminal" evidence="1">
    <location>
        <begin position="2"/>
        <end position="90"/>
    </location>
</feature>
<keyword evidence="2" id="KW-0547">Nucleotide-binding</keyword>
<dbReference type="Gene3D" id="3.40.50.300">
    <property type="entry name" value="P-loop containing nucleotide triphosphate hydrolases"/>
    <property type="match status" value="1"/>
</dbReference>
<dbReference type="SUPFAM" id="SSF52540">
    <property type="entry name" value="P-loop containing nucleoside triphosphate hydrolases"/>
    <property type="match status" value="1"/>
</dbReference>
<dbReference type="Proteomes" id="UP000028058">
    <property type="component" value="Unassembled WGS sequence"/>
</dbReference>
<dbReference type="PANTHER" id="PTHR47396">
    <property type="entry name" value="TYPE I RESTRICTION ENZYME ECOKI R PROTEIN"/>
    <property type="match status" value="1"/>
</dbReference>
<keyword evidence="3" id="KW-1185">Reference proteome</keyword>
<feature type="non-terminal residue" evidence="2">
    <location>
        <position position="148"/>
    </location>
</feature>
<protein>
    <submittedName>
        <fullName evidence="2">RNA helicase</fullName>
    </submittedName>
</protein>
<feature type="non-terminal residue" evidence="2">
    <location>
        <position position="1"/>
    </location>
</feature>
<comment type="caution">
    <text evidence="2">The sequence shown here is derived from an EMBL/GenBank/DDBJ whole genome shotgun (WGS) entry which is preliminary data.</text>
</comment>